<dbReference type="PRINTS" id="PR00039">
    <property type="entry name" value="HTHLYSR"/>
</dbReference>
<name>A0AAI8K9N0_9PSED</name>
<dbReference type="InterPro" id="IPR000847">
    <property type="entry name" value="LysR_HTH_N"/>
</dbReference>
<dbReference type="GO" id="GO:0003700">
    <property type="term" value="F:DNA-binding transcription factor activity"/>
    <property type="evidence" value="ECO:0007669"/>
    <property type="project" value="InterPro"/>
</dbReference>
<dbReference type="PROSITE" id="PS50931">
    <property type="entry name" value="HTH_LYSR"/>
    <property type="match status" value="1"/>
</dbReference>
<dbReference type="Gene3D" id="1.10.10.10">
    <property type="entry name" value="Winged helix-like DNA-binding domain superfamily/Winged helix DNA-binding domain"/>
    <property type="match status" value="1"/>
</dbReference>
<evidence type="ECO:0000313" key="7">
    <source>
        <dbReference type="Proteomes" id="UP000258127"/>
    </source>
</evidence>
<dbReference type="PANTHER" id="PTHR30118:SF15">
    <property type="entry name" value="TRANSCRIPTIONAL REGULATORY PROTEIN"/>
    <property type="match status" value="1"/>
</dbReference>
<dbReference type="Pfam" id="PF03466">
    <property type="entry name" value="LysR_substrate"/>
    <property type="match status" value="1"/>
</dbReference>
<protein>
    <submittedName>
        <fullName evidence="6">LysR family transcriptional regulator</fullName>
    </submittedName>
</protein>
<sequence length="302" mass="33890">MNNLRSIDLNLLVTLQALLVEKHITRAASRLHKSQPAVSHALAHLRRLFDDPLLIRRGGHLELTARATELLHPLNDALGQIGTLFEPPQFDPTKAKRVFRLAMSDYGSRVLLPGLTRAFRAMAPGVELLVSQASRESMLADVRESEVDLALGVFPGKQSDELRQHTLFSESFVCVADSSSIPEKGIADLDGWLKRPHVLVAMRAGNDNEVDRALSKLGVQRQISVALPHWSVASDLIAGTDLILTVARRSLDSVERDGRLRLFEPPFDIPQFDFKMIWHPRRESDTAHTWLRQMIMRVANEQ</sequence>
<evidence type="ECO:0000256" key="4">
    <source>
        <dbReference type="ARBA" id="ARBA00023163"/>
    </source>
</evidence>
<dbReference type="SUPFAM" id="SSF53850">
    <property type="entry name" value="Periplasmic binding protein-like II"/>
    <property type="match status" value="1"/>
</dbReference>
<dbReference type="InterPro" id="IPR050389">
    <property type="entry name" value="LysR-type_TF"/>
</dbReference>
<keyword evidence="4" id="KW-0804">Transcription</keyword>
<dbReference type="CDD" id="cd08465">
    <property type="entry name" value="PBP2_ToxR"/>
    <property type="match status" value="1"/>
</dbReference>
<dbReference type="InterPro" id="IPR005119">
    <property type="entry name" value="LysR_subst-bd"/>
</dbReference>
<dbReference type="AlphaFoldDB" id="A0AAI8K9N0"/>
<dbReference type="RefSeq" id="WP_029612363.1">
    <property type="nucleotide sequence ID" value="NZ_CP009747.1"/>
</dbReference>
<evidence type="ECO:0000256" key="1">
    <source>
        <dbReference type="ARBA" id="ARBA00009437"/>
    </source>
</evidence>
<reference evidence="6 7" key="1">
    <citation type="submission" date="2018-08" db="EMBL/GenBank/DDBJ databases">
        <authorList>
            <person name="Lee Y."/>
            <person name="Kakembo D."/>
        </authorList>
    </citation>
    <scope>NUCLEOTIDE SEQUENCE [LARGE SCALE GENOMIC DNA]</scope>
    <source>
        <strain evidence="6 7">JBCS1880</strain>
    </source>
</reference>
<keyword evidence="3" id="KW-0238">DNA-binding</keyword>
<accession>A0AAI8K9N0</accession>
<dbReference type="KEGG" id="ppv:NJ69_03260"/>
<dbReference type="InterPro" id="IPR036388">
    <property type="entry name" value="WH-like_DNA-bd_sf"/>
</dbReference>
<keyword evidence="2" id="KW-0805">Transcription regulation</keyword>
<comment type="similarity">
    <text evidence="1">Belongs to the LysR transcriptional regulatory family.</text>
</comment>
<keyword evidence="7" id="KW-1185">Reference proteome</keyword>
<evidence type="ECO:0000313" key="6">
    <source>
        <dbReference type="EMBL" id="AXO87597.1"/>
    </source>
</evidence>
<dbReference type="InterPro" id="IPR036390">
    <property type="entry name" value="WH_DNA-bd_sf"/>
</dbReference>
<dbReference type="Gene3D" id="3.40.190.10">
    <property type="entry name" value="Periplasmic binding protein-like II"/>
    <property type="match status" value="2"/>
</dbReference>
<dbReference type="EMBL" id="CP031641">
    <property type="protein sequence ID" value="AXO87597.1"/>
    <property type="molecule type" value="Genomic_DNA"/>
</dbReference>
<dbReference type="Pfam" id="PF00126">
    <property type="entry name" value="HTH_1"/>
    <property type="match status" value="1"/>
</dbReference>
<feature type="domain" description="HTH lysR-type" evidence="5">
    <location>
        <begin position="7"/>
        <end position="64"/>
    </location>
</feature>
<evidence type="ECO:0000256" key="3">
    <source>
        <dbReference type="ARBA" id="ARBA00023125"/>
    </source>
</evidence>
<evidence type="ECO:0000256" key="2">
    <source>
        <dbReference type="ARBA" id="ARBA00023015"/>
    </source>
</evidence>
<dbReference type="SUPFAM" id="SSF46785">
    <property type="entry name" value="Winged helix' DNA-binding domain"/>
    <property type="match status" value="1"/>
</dbReference>
<dbReference type="Proteomes" id="UP000258127">
    <property type="component" value="Chromosome"/>
</dbReference>
<organism evidence="6 7">
    <name type="scientific">Pseudomonas parafulva</name>
    <dbReference type="NCBI Taxonomy" id="157782"/>
    <lineage>
        <taxon>Bacteria</taxon>
        <taxon>Pseudomonadati</taxon>
        <taxon>Pseudomonadota</taxon>
        <taxon>Gammaproteobacteria</taxon>
        <taxon>Pseudomonadales</taxon>
        <taxon>Pseudomonadaceae</taxon>
        <taxon>Pseudomonas</taxon>
    </lineage>
</organism>
<dbReference type="GO" id="GO:0003677">
    <property type="term" value="F:DNA binding"/>
    <property type="evidence" value="ECO:0007669"/>
    <property type="project" value="UniProtKB-KW"/>
</dbReference>
<evidence type="ECO:0000259" key="5">
    <source>
        <dbReference type="PROSITE" id="PS50931"/>
    </source>
</evidence>
<gene>
    <name evidence="6" type="ORF">DZC75_05985</name>
</gene>
<proteinExistence type="inferred from homology"/>
<dbReference type="PANTHER" id="PTHR30118">
    <property type="entry name" value="HTH-TYPE TRANSCRIPTIONAL REGULATOR LEUO-RELATED"/>
    <property type="match status" value="1"/>
</dbReference>